<reference evidence="6 7" key="1">
    <citation type="submission" date="2024-03" db="EMBL/GenBank/DDBJ databases">
        <title>Community enrichment and isolation of bacterial strains for fucoidan degradation.</title>
        <authorList>
            <person name="Sichert A."/>
        </authorList>
    </citation>
    <scope>NUCLEOTIDE SEQUENCE [LARGE SCALE GENOMIC DNA]</scope>
    <source>
        <strain evidence="6 7">AS76</strain>
    </source>
</reference>
<evidence type="ECO:0000256" key="2">
    <source>
        <dbReference type="ARBA" id="ARBA00022723"/>
    </source>
</evidence>
<dbReference type="Pfam" id="PF13442">
    <property type="entry name" value="Cytochrome_CBB3"/>
    <property type="match status" value="1"/>
</dbReference>
<dbReference type="Gene3D" id="1.10.760.10">
    <property type="entry name" value="Cytochrome c-like domain"/>
    <property type="match status" value="1"/>
</dbReference>
<protein>
    <submittedName>
        <fullName evidence="6">Cytochrome c</fullName>
    </submittedName>
</protein>
<feature type="signal peptide" evidence="4">
    <location>
        <begin position="1"/>
        <end position="23"/>
    </location>
</feature>
<comment type="caution">
    <text evidence="6">The sequence shown here is derived from an EMBL/GenBank/DDBJ whole genome shotgun (WGS) entry which is preliminary data.</text>
</comment>
<feature type="chain" id="PRO_5047025037" evidence="4">
    <location>
        <begin position="24"/>
        <end position="126"/>
    </location>
</feature>
<dbReference type="Proteomes" id="UP001449225">
    <property type="component" value="Unassembled WGS sequence"/>
</dbReference>
<keyword evidence="3" id="KW-0408">Iron</keyword>
<keyword evidence="2" id="KW-0479">Metal-binding</keyword>
<keyword evidence="4" id="KW-0732">Signal</keyword>
<dbReference type="InterPro" id="IPR009056">
    <property type="entry name" value="Cyt_c-like_dom"/>
</dbReference>
<dbReference type="SUPFAM" id="SSF46626">
    <property type="entry name" value="Cytochrome c"/>
    <property type="match status" value="1"/>
</dbReference>
<feature type="domain" description="Cytochrome c" evidence="5">
    <location>
        <begin position="48"/>
        <end position="117"/>
    </location>
</feature>
<evidence type="ECO:0000256" key="1">
    <source>
        <dbReference type="ARBA" id="ARBA00022617"/>
    </source>
</evidence>
<proteinExistence type="predicted"/>
<evidence type="ECO:0000259" key="5">
    <source>
        <dbReference type="Pfam" id="PF13442"/>
    </source>
</evidence>
<keyword evidence="7" id="KW-1185">Reference proteome</keyword>
<evidence type="ECO:0000256" key="4">
    <source>
        <dbReference type="SAM" id="SignalP"/>
    </source>
</evidence>
<evidence type="ECO:0000256" key="3">
    <source>
        <dbReference type="ARBA" id="ARBA00023004"/>
    </source>
</evidence>
<dbReference type="InterPro" id="IPR036909">
    <property type="entry name" value="Cyt_c-like_dom_sf"/>
</dbReference>
<gene>
    <name evidence="6" type="ORF">WNY58_03050</name>
</gene>
<sequence length="126" mass="13807">MMKKIVFYLSIIVAVFSFNVSLAGGVPASDGDSDNELVVPIDLTDPDAIEAGKGTFHSTCADYCHGHEPALFIGRGDELEPQYIYQTIFNGGQGATPMPPWGEVFSEEEIWELVSYIKFLGTIEEL</sequence>
<dbReference type="RefSeq" id="WP_067982642.1">
    <property type="nucleotide sequence ID" value="NZ_CAXBCE010000024.1"/>
</dbReference>
<evidence type="ECO:0000313" key="6">
    <source>
        <dbReference type="EMBL" id="MEM5535362.1"/>
    </source>
</evidence>
<name>A0ABU9TQ34_9GAMM</name>
<organism evidence="6 7">
    <name type="scientific">Neptuniibacter pectenicola</name>
    <dbReference type="NCBI Taxonomy" id="1806669"/>
    <lineage>
        <taxon>Bacteria</taxon>
        <taxon>Pseudomonadati</taxon>
        <taxon>Pseudomonadota</taxon>
        <taxon>Gammaproteobacteria</taxon>
        <taxon>Oceanospirillales</taxon>
        <taxon>Oceanospirillaceae</taxon>
        <taxon>Neptuniibacter</taxon>
    </lineage>
</organism>
<keyword evidence="1" id="KW-0349">Heme</keyword>
<dbReference type="EMBL" id="JBBMRA010000002">
    <property type="protein sequence ID" value="MEM5535362.1"/>
    <property type="molecule type" value="Genomic_DNA"/>
</dbReference>
<accession>A0ABU9TQ34</accession>
<evidence type="ECO:0000313" key="7">
    <source>
        <dbReference type="Proteomes" id="UP001449225"/>
    </source>
</evidence>